<proteinExistence type="predicted"/>
<sequence>MSAAPLGSARRPPARAIDAPRRRVASASHQRAPSPSALRPRSDPAPHPTGRRRRAHGEEEASGLRAGIEQADAGRARGPFREGLPPPPQARTVCAGSSFRALAAGCAEAPWAARASRRTARPCSGAEGGACPGCADAARTDGGRRPAAACGVLAIM</sequence>
<name>A0A7S0QL89_9CRYP</name>
<feature type="region of interest" description="Disordered" evidence="1">
    <location>
        <begin position="1"/>
        <end position="92"/>
    </location>
</feature>
<organism evidence="2">
    <name type="scientific">Cryptomonas curvata</name>
    <dbReference type="NCBI Taxonomy" id="233186"/>
    <lineage>
        <taxon>Eukaryota</taxon>
        <taxon>Cryptophyceae</taxon>
        <taxon>Cryptomonadales</taxon>
        <taxon>Cryptomonadaceae</taxon>
        <taxon>Cryptomonas</taxon>
    </lineage>
</organism>
<evidence type="ECO:0000256" key="1">
    <source>
        <dbReference type="SAM" id="MobiDB-lite"/>
    </source>
</evidence>
<accession>A0A7S0QL89</accession>
<gene>
    <name evidence="2" type="ORF">CCUR1050_LOCUS17663</name>
</gene>
<reference evidence="2" key="1">
    <citation type="submission" date="2021-01" db="EMBL/GenBank/DDBJ databases">
        <authorList>
            <person name="Corre E."/>
            <person name="Pelletier E."/>
            <person name="Niang G."/>
            <person name="Scheremetjew M."/>
            <person name="Finn R."/>
            <person name="Kale V."/>
            <person name="Holt S."/>
            <person name="Cochrane G."/>
            <person name="Meng A."/>
            <person name="Brown T."/>
            <person name="Cohen L."/>
        </authorList>
    </citation>
    <scope>NUCLEOTIDE SEQUENCE</scope>
    <source>
        <strain evidence="2">CCAP979/52</strain>
    </source>
</reference>
<evidence type="ECO:0000313" key="2">
    <source>
        <dbReference type="EMBL" id="CAD8639979.1"/>
    </source>
</evidence>
<dbReference type="EMBL" id="HBEZ01031792">
    <property type="protein sequence ID" value="CAD8639979.1"/>
    <property type="molecule type" value="Transcribed_RNA"/>
</dbReference>
<protein>
    <submittedName>
        <fullName evidence="2">Uncharacterized protein</fullName>
    </submittedName>
</protein>
<dbReference type="AlphaFoldDB" id="A0A7S0QL89"/>